<reference evidence="1 2" key="1">
    <citation type="journal article" date="2009" name="J. Bacteriol.">
        <title>Genome sequences of three Agrobacterium biovars help elucidate the evolution of multichromosome genomes in bacteria.</title>
        <authorList>
            <person name="Slater S.C."/>
            <person name="Goldman B.S."/>
            <person name="Goodner B."/>
            <person name="Setubal J.C."/>
            <person name="Farrand S.K."/>
            <person name="Nester E.W."/>
            <person name="Burr T.J."/>
            <person name="Banta L."/>
            <person name="Dickerman A.W."/>
            <person name="Paulsen I."/>
            <person name="Otten L."/>
            <person name="Suen G."/>
            <person name="Welch R."/>
            <person name="Almeida N.F."/>
            <person name="Arnold F."/>
            <person name="Burton O.T."/>
            <person name="Du Z."/>
            <person name="Ewing A."/>
            <person name="Godsy E."/>
            <person name="Heisel S."/>
            <person name="Houmiel K.L."/>
            <person name="Jhaveri J."/>
            <person name="Lu J."/>
            <person name="Miller N.M."/>
            <person name="Norton S."/>
            <person name="Chen Q."/>
            <person name="Phoolcharoen W."/>
            <person name="Ohlin V."/>
            <person name="Ondrusek D."/>
            <person name="Pride N."/>
            <person name="Stricklin S.L."/>
            <person name="Sun J."/>
            <person name="Wheeler C."/>
            <person name="Wilson L."/>
            <person name="Zhu H."/>
            <person name="Wood D.W."/>
        </authorList>
    </citation>
    <scope>NUCLEOTIDE SEQUENCE [LARGE SCALE GENOMIC DNA]</scope>
    <source>
        <strain evidence="2">K84 / ATCC BAA-868</strain>
        <plasmid evidence="1 2">pAtK84c</plasmid>
    </source>
</reference>
<dbReference type="AlphaFoldDB" id="B9JPR0"/>
<dbReference type="Proteomes" id="UP000001600">
    <property type="component" value="Plasmid pAtK84c"/>
</dbReference>
<gene>
    <name evidence="1" type="ordered locus">Arad_12053</name>
</gene>
<keyword evidence="1" id="KW-0614">Plasmid</keyword>
<name>B9JPR0_RHIR8</name>
<dbReference type="RefSeq" id="WP_012653125.1">
    <property type="nucleotide sequence ID" value="NC_011987.1"/>
</dbReference>
<accession>B9JPR0</accession>
<dbReference type="HOGENOM" id="CLU_1773464_0_0_5"/>
<protein>
    <submittedName>
        <fullName evidence="1">Uncharacterized protein</fullName>
    </submittedName>
</protein>
<dbReference type="KEGG" id="ara:Arad_12053"/>
<sequence>MKMGKDQIPNFVEAVLATGCDICAVGQNGYVLGEIDLQPEIRKSVSEALRRIEQWFDERDHLLRDIADYLRSIGSVFERNPSSRALRSSQICITAYFFRRRQQYETLGDVMRREMDKAHITLALSHARRYSTRHAKTLTMSWRTAL</sequence>
<dbReference type="EMBL" id="CP000631">
    <property type="protein sequence ID" value="ACM31129.1"/>
    <property type="molecule type" value="Genomic_DNA"/>
</dbReference>
<geneLocation type="plasmid" evidence="1 2">
    <name>pAtK84c</name>
</geneLocation>
<evidence type="ECO:0000313" key="2">
    <source>
        <dbReference type="Proteomes" id="UP000001600"/>
    </source>
</evidence>
<proteinExistence type="predicted"/>
<organism evidence="1 2">
    <name type="scientific">Rhizobium rhizogenes (strain K84 / ATCC BAA-868)</name>
    <name type="common">Agrobacterium radiobacter</name>
    <dbReference type="NCBI Taxonomy" id="311403"/>
    <lineage>
        <taxon>Bacteria</taxon>
        <taxon>Pseudomonadati</taxon>
        <taxon>Pseudomonadota</taxon>
        <taxon>Alphaproteobacteria</taxon>
        <taxon>Hyphomicrobiales</taxon>
        <taxon>Rhizobiaceae</taxon>
        <taxon>Rhizobium/Agrobacterium group</taxon>
        <taxon>Rhizobium</taxon>
    </lineage>
</organism>
<evidence type="ECO:0000313" key="1">
    <source>
        <dbReference type="EMBL" id="ACM31129.1"/>
    </source>
</evidence>